<comment type="caution">
    <text evidence="2">The sequence shown here is derived from an EMBL/GenBank/DDBJ whole genome shotgun (WGS) entry which is preliminary data.</text>
</comment>
<dbReference type="Proteomes" id="UP001163046">
    <property type="component" value="Unassembled WGS sequence"/>
</dbReference>
<feature type="compositionally biased region" description="Basic and acidic residues" evidence="1">
    <location>
        <begin position="760"/>
        <end position="770"/>
    </location>
</feature>
<gene>
    <name evidence="2" type="ORF">OS493_011825</name>
</gene>
<feature type="compositionally biased region" description="Polar residues" evidence="1">
    <location>
        <begin position="1035"/>
        <end position="1046"/>
    </location>
</feature>
<feature type="compositionally biased region" description="Polar residues" evidence="1">
    <location>
        <begin position="352"/>
        <end position="365"/>
    </location>
</feature>
<feature type="compositionally biased region" description="Polar residues" evidence="1">
    <location>
        <begin position="688"/>
        <end position="697"/>
    </location>
</feature>
<evidence type="ECO:0000256" key="1">
    <source>
        <dbReference type="SAM" id="MobiDB-lite"/>
    </source>
</evidence>
<dbReference type="AlphaFoldDB" id="A0A9X0CH49"/>
<evidence type="ECO:0000313" key="3">
    <source>
        <dbReference type="Proteomes" id="UP001163046"/>
    </source>
</evidence>
<organism evidence="2 3">
    <name type="scientific">Desmophyllum pertusum</name>
    <dbReference type="NCBI Taxonomy" id="174260"/>
    <lineage>
        <taxon>Eukaryota</taxon>
        <taxon>Metazoa</taxon>
        <taxon>Cnidaria</taxon>
        <taxon>Anthozoa</taxon>
        <taxon>Hexacorallia</taxon>
        <taxon>Scleractinia</taxon>
        <taxon>Caryophylliina</taxon>
        <taxon>Caryophylliidae</taxon>
        <taxon>Desmophyllum</taxon>
    </lineage>
</organism>
<feature type="compositionally biased region" description="Polar residues" evidence="1">
    <location>
        <begin position="987"/>
        <end position="1008"/>
    </location>
</feature>
<protein>
    <submittedName>
        <fullName evidence="2">Uncharacterized protein</fullName>
    </submittedName>
</protein>
<feature type="compositionally biased region" description="Polar residues" evidence="1">
    <location>
        <begin position="548"/>
        <end position="559"/>
    </location>
</feature>
<feature type="region of interest" description="Disordered" evidence="1">
    <location>
        <begin position="1"/>
        <end position="603"/>
    </location>
</feature>
<sequence>MDFSPDDLDVSPPCFLVENSQADESQQLGRSDSDQHLAILKQLPILSVSTSRTGSSAGSSRNPVAVSCPATGGEGGGKEEGDPSRQQGDGGQQGQGGGSSGGDGGGGGGDDGGGDNDGGGGGGDAGGEGGGGGEEPSSSASSDAIPRLIRPENWKGQKVLVRVVQDASSGPVSQHGSGGSVHESSGDSHGDYSQASTGIVGEGRDVAVDVSDASTAPVDDDRKSTSSSSTGRKSADQGSISSSSYHADLSSLSSGGSLPSPDVRKHLPLHSMLRTQSTSDTSSSSGASKDQEKIHSKVTGFKLWSVEEERNSKEESEACSSQEDLFASSQGHQEGAQGGILSGDDSHFLSPQHRSTPVDRQSNIRGSHEHPHEKSLYKQVLTNKQRTSTPVEGGRGGFLSTPPSQGTPIDNIGFQSLQFSGEPSVRETSSSSSDKVSLSPEMHNSIPVLIPSSPTATDEEQAELKTNRKEKSSEKGSTERQAQENGRVVQSDENRSIDQEQTEMSRAAAALLQSFDLSQSQEKHSEKPASHKLKETPDDEEVVLPRWQQKQQQEGSSSDDASKGEPPPPQVQQWQSVISAIASSSSGSQGTKAEPAVHASNGNKEQFVQVVDASFLESTTKAKAVPLSSEQPKEALQGDQLSLSPSSLVIDPFKPDDGNGKGTEESPALIPGRTQPEMSEDMFRPIITQESIEQQNIPDKPADQPMEDEKIDEDSQDIVFPFSLHLTQSQPDMESQAPLEPSQPMEVIHEEVTVIGTTDGVREDKTAETTEKEEEMPASLTKQDSSSQSILAALVQPLSSVSRAERVKDQELNQKQQNVEMPSNLPENVAFSSHLLQEEEERGGEGVGDIHERADPHPSTEEVAVIPPPEIPILVEDSGGGVPPREEGTSEDLAKEQLSTPEKDAQARRPIKSRLPVAIFSETSSESGAGGFHFSLPKEPLRPLISTTPPPMRPVHHDTCTPDSEEKGASRRSIIPDVVLPVVTETPGMSSQAPSSSLDQIRPQSLTISMPRHGSQVSDSESSEPVFHFEPTLPPASTTPGSSALLQPSAPEPPRSLFSRAREAIAKSKRREVISDSDPFAFTVEDEAPEPVRKKPRRGSPGARGDLPGGREEKRLD</sequence>
<feature type="compositionally biased region" description="Low complexity" evidence="1">
    <location>
        <begin position="168"/>
        <end position="183"/>
    </location>
</feature>
<evidence type="ECO:0000313" key="2">
    <source>
        <dbReference type="EMBL" id="KAJ7336607.1"/>
    </source>
</evidence>
<proteinExistence type="predicted"/>
<feature type="region of interest" description="Disordered" evidence="1">
    <location>
        <begin position="623"/>
        <end position="712"/>
    </location>
</feature>
<feature type="compositionally biased region" description="Basic and acidic residues" evidence="1">
    <location>
        <begin position="848"/>
        <end position="860"/>
    </location>
</feature>
<reference evidence="2" key="1">
    <citation type="submission" date="2023-01" db="EMBL/GenBank/DDBJ databases">
        <title>Genome assembly of the deep-sea coral Lophelia pertusa.</title>
        <authorList>
            <person name="Herrera S."/>
            <person name="Cordes E."/>
        </authorList>
    </citation>
    <scope>NUCLEOTIDE SEQUENCE</scope>
    <source>
        <strain evidence="2">USNM1676648</strain>
        <tissue evidence="2">Polyp</tissue>
    </source>
</reference>
<feature type="compositionally biased region" description="Polar residues" evidence="1">
    <location>
        <begin position="18"/>
        <end position="30"/>
    </location>
</feature>
<feature type="compositionally biased region" description="Basic and acidic residues" evidence="1">
    <location>
        <begin position="462"/>
        <end position="482"/>
    </location>
</feature>
<feature type="compositionally biased region" description="Polar residues" evidence="1">
    <location>
        <begin position="380"/>
        <end position="390"/>
    </location>
</feature>
<accession>A0A9X0CH49</accession>
<feature type="compositionally biased region" description="Basic and acidic residues" evidence="1">
    <location>
        <begin position="884"/>
        <end position="907"/>
    </location>
</feature>
<feature type="compositionally biased region" description="Basic and acidic residues" evidence="1">
    <location>
        <begin position="366"/>
        <end position="376"/>
    </location>
</feature>
<feature type="compositionally biased region" description="Polar residues" evidence="1">
    <location>
        <begin position="318"/>
        <end position="332"/>
    </location>
</feature>
<feature type="compositionally biased region" description="Polar residues" evidence="1">
    <location>
        <begin position="401"/>
        <end position="419"/>
    </location>
</feature>
<dbReference type="EMBL" id="MU827782">
    <property type="protein sequence ID" value="KAJ7336607.1"/>
    <property type="molecule type" value="Genomic_DNA"/>
</dbReference>
<feature type="compositionally biased region" description="Low complexity" evidence="1">
    <location>
        <begin position="571"/>
        <end position="590"/>
    </location>
</feature>
<feature type="compositionally biased region" description="Low complexity" evidence="1">
    <location>
        <begin position="420"/>
        <end position="439"/>
    </location>
</feature>
<feature type="region of interest" description="Disordered" evidence="1">
    <location>
        <begin position="805"/>
        <end position="1117"/>
    </location>
</feature>
<feature type="compositionally biased region" description="Low complexity" evidence="1">
    <location>
        <begin position="239"/>
        <end position="261"/>
    </location>
</feature>
<feature type="compositionally biased region" description="Basic and acidic residues" evidence="1">
    <location>
        <begin position="305"/>
        <end position="316"/>
    </location>
</feature>
<feature type="compositionally biased region" description="Basic and acidic residues" evidence="1">
    <location>
        <begin position="653"/>
        <end position="664"/>
    </location>
</feature>
<feature type="compositionally biased region" description="Basic and acidic residues" evidence="1">
    <location>
        <begin position="955"/>
        <end position="969"/>
    </location>
</feature>
<feature type="compositionally biased region" description="Basic and acidic residues" evidence="1">
    <location>
        <begin position="521"/>
        <end position="536"/>
    </location>
</feature>
<feature type="region of interest" description="Disordered" evidence="1">
    <location>
        <begin position="753"/>
        <end position="788"/>
    </location>
</feature>
<keyword evidence="3" id="KW-1185">Reference proteome</keyword>
<feature type="compositionally biased region" description="Low complexity" evidence="1">
    <location>
        <begin position="47"/>
        <end position="61"/>
    </location>
</feature>
<feature type="compositionally biased region" description="Basic and acidic residues" evidence="1">
    <location>
        <begin position="1060"/>
        <end position="1074"/>
    </location>
</feature>
<feature type="compositionally biased region" description="Low complexity" evidence="1">
    <location>
        <begin position="275"/>
        <end position="288"/>
    </location>
</feature>
<feature type="compositionally biased region" description="Gly residues" evidence="1">
    <location>
        <begin position="88"/>
        <end position="134"/>
    </location>
</feature>
<name>A0A9X0CH49_9CNID</name>